<organism evidence="4 5">
    <name type="scientific">Corynebacterium urogenitale</name>
    <dbReference type="NCBI Taxonomy" id="2487892"/>
    <lineage>
        <taxon>Bacteria</taxon>
        <taxon>Bacillati</taxon>
        <taxon>Actinomycetota</taxon>
        <taxon>Actinomycetes</taxon>
        <taxon>Mycobacteriales</taxon>
        <taxon>Corynebacteriaceae</taxon>
        <taxon>Corynebacterium</taxon>
    </lineage>
</organism>
<keyword evidence="2" id="KW-0812">Transmembrane</keyword>
<keyword evidence="5" id="KW-1185">Reference proteome</keyword>
<keyword evidence="2" id="KW-0472">Membrane</keyword>
<name>A0A5J6Z3I6_9CORY</name>
<sequence length="445" mass="47493">MKDMNTTDNAPHQSHPADQPADSNAPQADSSSQVTAFLREVWRTRPVRIPGRQGSGAWFAGIAEGLGVRYQISPVLIRLLFVVLSLAAGIGVVTYLALLLILPRYTVPLSPAEAIIKGIDDKRFNHDRSMGWSAGIILLIMLVGSFVTVESTTVLGAIVVCLTVCLLHARVPEPPGQFYATAFSYSPKPPTSTGGVSFTSATNPYGSYTSGGGAGGVGQKEDAYTAAEGFEDNARAPQSTPPSWDPLGTAPFAWHLPDPDELDAQAHARPQEKSKKRKKKSSRVLAATFTFIAILAVAGVGAVAVGAADIIGGSGNSSLRIFGTDTQKPTAKVSERKFRLWATNGKLDFGEYTQGMPAEPTPGTPTRNSVYLHSVASHTEIAIPRETDGPAFTVTTYCPWTFLAESECEDGRIYEVPSTAKNQEPKYTVDLHISGTMASVSIERP</sequence>
<dbReference type="InterPro" id="IPR007168">
    <property type="entry name" value="Phageshock_PspC_N"/>
</dbReference>
<protein>
    <submittedName>
        <fullName evidence="4">PspC domain protein</fullName>
    </submittedName>
</protein>
<proteinExistence type="predicted"/>
<feature type="transmembrane region" description="Helical" evidence="2">
    <location>
        <begin position="79"/>
        <end position="102"/>
    </location>
</feature>
<feature type="transmembrane region" description="Helical" evidence="2">
    <location>
        <begin position="284"/>
        <end position="308"/>
    </location>
</feature>
<gene>
    <name evidence="4" type="ORF">CUROG_00700</name>
</gene>
<accession>A0A5J6Z3I6</accession>
<keyword evidence="2" id="KW-1133">Transmembrane helix</keyword>
<feature type="transmembrane region" description="Helical" evidence="2">
    <location>
        <begin position="134"/>
        <end position="167"/>
    </location>
</feature>
<dbReference type="KEGG" id="cuo:CUROG_00700"/>
<feature type="domain" description="Phage shock protein PspC N-terminal" evidence="3">
    <location>
        <begin position="52"/>
        <end position="104"/>
    </location>
</feature>
<reference evidence="5" key="1">
    <citation type="submission" date="2019-10" db="EMBL/GenBank/DDBJ databases">
        <title>Complete genome sequence of Corynebacterium urogenitalis DSM 108747, isolated from the genital tract of a cow.</title>
        <authorList>
            <person name="Ruckert C."/>
            <person name="Ballas P."/>
            <person name="Wagener K."/>
            <person name="Drillich M."/>
            <person name="Kaempfer P."/>
            <person name="Busse H.-J."/>
            <person name="Ehling-Schulz M."/>
        </authorList>
    </citation>
    <scope>NUCLEOTIDE SEQUENCE [LARGE SCALE GENOMIC DNA]</scope>
    <source>
        <strain evidence="5">LMM 1652</strain>
    </source>
</reference>
<dbReference type="OrthoDB" id="3208990at2"/>
<dbReference type="AlphaFoldDB" id="A0A5J6Z3I6"/>
<evidence type="ECO:0000256" key="2">
    <source>
        <dbReference type="SAM" id="Phobius"/>
    </source>
</evidence>
<dbReference type="Proteomes" id="UP000326711">
    <property type="component" value="Chromosome"/>
</dbReference>
<dbReference type="EMBL" id="CP045032">
    <property type="protein sequence ID" value="QFQ01544.1"/>
    <property type="molecule type" value="Genomic_DNA"/>
</dbReference>
<evidence type="ECO:0000256" key="1">
    <source>
        <dbReference type="SAM" id="MobiDB-lite"/>
    </source>
</evidence>
<evidence type="ECO:0000313" key="4">
    <source>
        <dbReference type="EMBL" id="QFQ01544.1"/>
    </source>
</evidence>
<feature type="compositionally biased region" description="Polar residues" evidence="1">
    <location>
        <begin position="1"/>
        <end position="12"/>
    </location>
</feature>
<evidence type="ECO:0000259" key="3">
    <source>
        <dbReference type="Pfam" id="PF04024"/>
    </source>
</evidence>
<feature type="region of interest" description="Disordered" evidence="1">
    <location>
        <begin position="232"/>
        <end position="258"/>
    </location>
</feature>
<dbReference type="Pfam" id="PF04024">
    <property type="entry name" value="PspC"/>
    <property type="match status" value="1"/>
</dbReference>
<evidence type="ECO:0000313" key="5">
    <source>
        <dbReference type="Proteomes" id="UP000326711"/>
    </source>
</evidence>
<feature type="region of interest" description="Disordered" evidence="1">
    <location>
        <begin position="1"/>
        <end position="29"/>
    </location>
</feature>